<proteinExistence type="predicted"/>
<evidence type="ECO:0000313" key="6">
    <source>
        <dbReference type="EMBL" id="MBB6037083.1"/>
    </source>
</evidence>
<dbReference type="SUPFAM" id="SSF51338">
    <property type="entry name" value="Composite domain of metallo-dependent hydrolases"/>
    <property type="match status" value="2"/>
</dbReference>
<dbReference type="InterPro" id="IPR006680">
    <property type="entry name" value="Amidohydro-rel"/>
</dbReference>
<feature type="domain" description="Aminodeoxyfutalosine deaminase/Imidazolonepropionase-like composite" evidence="5">
    <location>
        <begin position="27"/>
        <end position="52"/>
    </location>
</feature>
<keyword evidence="3" id="KW-0862">Zinc</keyword>
<evidence type="ECO:0000256" key="3">
    <source>
        <dbReference type="ARBA" id="ARBA00022833"/>
    </source>
</evidence>
<name>A0A841FQH4_9ACTN</name>
<dbReference type="AlphaFoldDB" id="A0A841FQH4"/>
<comment type="caution">
    <text evidence="6">The sequence shown here is derived from an EMBL/GenBank/DDBJ whole genome shotgun (WGS) entry which is preliminary data.</text>
</comment>
<dbReference type="InterPro" id="IPR054418">
    <property type="entry name" value="MQNX/HUTI_composite_N"/>
</dbReference>
<protein>
    <submittedName>
        <fullName evidence="6">Cytosine/adenosine deaminase-related metal-dependent hydrolase</fullName>
    </submittedName>
</protein>
<dbReference type="PANTHER" id="PTHR43794">
    <property type="entry name" value="AMINOHYDROLASE SSNA-RELATED"/>
    <property type="match status" value="1"/>
</dbReference>
<keyword evidence="1" id="KW-0479">Metal-binding</keyword>
<gene>
    <name evidence="6" type="ORF">HNR73_004956</name>
</gene>
<dbReference type="GO" id="GO:0046872">
    <property type="term" value="F:metal ion binding"/>
    <property type="evidence" value="ECO:0007669"/>
    <property type="project" value="UniProtKB-KW"/>
</dbReference>
<dbReference type="SUPFAM" id="SSF51556">
    <property type="entry name" value="Metallo-dependent hydrolases"/>
    <property type="match status" value="1"/>
</dbReference>
<accession>A0A841FQH4</accession>
<sequence>MTEPLSGTSAHRARVVVPVDGEPIADGAVIVRDGLVLAVGPADELLPAHPGARVREWDGTLTPGLVNAHTHLCFSAYADFYGNGLAFPEWIQGFARQNPSMTPEDWRASTADGVARSIAAGVTAVSDVVTPAASFEVLLSSDLRGTAFYEVVGADDSIWAVEGPVWTAALEAAIGQVGGGMTVGVSPHTLFTLSTSVQVALLALARERKLRLHPHVAESPAESLYVHSGSGPFAEMVARIGWQFEILASGGTGHSPTLQNEVLGALGEDCHVAHGVHTDAADRAALRRYNTAVALCARSNARLECGRAPVADYRAEGNLIAVGTDSLASAPDLDILGELPVLREMALSQGSGEEDLDRWLFTAATAGGARALGGFAEYGTITPGKRADFAVFAAADARAPYAALVNEGAGTCVATAVGGRIVHGG</sequence>
<keyword evidence="7" id="KW-1185">Reference proteome</keyword>
<evidence type="ECO:0000313" key="7">
    <source>
        <dbReference type="Proteomes" id="UP000548476"/>
    </source>
</evidence>
<evidence type="ECO:0000259" key="5">
    <source>
        <dbReference type="Pfam" id="PF22039"/>
    </source>
</evidence>
<reference evidence="6 7" key="1">
    <citation type="submission" date="2020-08" db="EMBL/GenBank/DDBJ databases">
        <title>Genomic Encyclopedia of Type Strains, Phase IV (KMG-IV): sequencing the most valuable type-strain genomes for metagenomic binning, comparative biology and taxonomic classification.</title>
        <authorList>
            <person name="Goeker M."/>
        </authorList>
    </citation>
    <scope>NUCLEOTIDE SEQUENCE [LARGE SCALE GENOMIC DNA]</scope>
    <source>
        <strain evidence="6 7">YIM 65646</strain>
    </source>
</reference>
<organism evidence="6 7">
    <name type="scientific">Phytomonospora endophytica</name>
    <dbReference type="NCBI Taxonomy" id="714109"/>
    <lineage>
        <taxon>Bacteria</taxon>
        <taxon>Bacillati</taxon>
        <taxon>Actinomycetota</taxon>
        <taxon>Actinomycetes</taxon>
        <taxon>Micromonosporales</taxon>
        <taxon>Micromonosporaceae</taxon>
        <taxon>Phytomonospora</taxon>
    </lineage>
</organism>
<evidence type="ECO:0000259" key="4">
    <source>
        <dbReference type="Pfam" id="PF01979"/>
    </source>
</evidence>
<dbReference type="Gene3D" id="3.20.20.140">
    <property type="entry name" value="Metal-dependent hydrolases"/>
    <property type="match status" value="1"/>
</dbReference>
<dbReference type="EMBL" id="JACHGT010000011">
    <property type="protein sequence ID" value="MBB6037083.1"/>
    <property type="molecule type" value="Genomic_DNA"/>
</dbReference>
<dbReference type="Pfam" id="PF22039">
    <property type="entry name" value="HUTI_composite_bact"/>
    <property type="match status" value="1"/>
</dbReference>
<dbReference type="InterPro" id="IPR032466">
    <property type="entry name" value="Metal_Hydrolase"/>
</dbReference>
<feature type="domain" description="Amidohydrolase-related" evidence="4">
    <location>
        <begin position="60"/>
        <end position="422"/>
    </location>
</feature>
<dbReference type="GO" id="GO:0016810">
    <property type="term" value="F:hydrolase activity, acting on carbon-nitrogen (but not peptide) bonds"/>
    <property type="evidence" value="ECO:0007669"/>
    <property type="project" value="InterPro"/>
</dbReference>
<evidence type="ECO:0000256" key="2">
    <source>
        <dbReference type="ARBA" id="ARBA00022801"/>
    </source>
</evidence>
<dbReference type="PANTHER" id="PTHR43794:SF11">
    <property type="entry name" value="AMIDOHYDROLASE-RELATED DOMAIN-CONTAINING PROTEIN"/>
    <property type="match status" value="1"/>
</dbReference>
<dbReference type="Pfam" id="PF01979">
    <property type="entry name" value="Amidohydro_1"/>
    <property type="match status" value="1"/>
</dbReference>
<dbReference type="Proteomes" id="UP000548476">
    <property type="component" value="Unassembled WGS sequence"/>
</dbReference>
<keyword evidence="2 6" id="KW-0378">Hydrolase</keyword>
<dbReference type="RefSeq" id="WP_184789909.1">
    <property type="nucleotide sequence ID" value="NZ_BONT01000071.1"/>
</dbReference>
<evidence type="ECO:0000256" key="1">
    <source>
        <dbReference type="ARBA" id="ARBA00022723"/>
    </source>
</evidence>
<dbReference type="InterPro" id="IPR011059">
    <property type="entry name" value="Metal-dep_hydrolase_composite"/>
</dbReference>
<dbReference type="InterPro" id="IPR050287">
    <property type="entry name" value="MTA/SAH_deaminase"/>
</dbReference>